<accession>A0ABU5J7A0</accession>
<dbReference type="EMBL" id="JAXOTQ010000003">
    <property type="protein sequence ID" value="MDZ5488460.1"/>
    <property type="molecule type" value="Genomic_DNA"/>
</dbReference>
<dbReference type="InterPro" id="IPR035992">
    <property type="entry name" value="Ricin_B-like_lectins"/>
</dbReference>
<dbReference type="SUPFAM" id="SSF50370">
    <property type="entry name" value="Ricin B-like lectins"/>
    <property type="match status" value="1"/>
</dbReference>
<keyword evidence="3" id="KW-1185">Reference proteome</keyword>
<dbReference type="Pfam" id="PF14200">
    <property type="entry name" value="RicinB_lectin_2"/>
    <property type="match status" value="1"/>
</dbReference>
<dbReference type="RefSeq" id="WP_322439035.1">
    <property type="nucleotide sequence ID" value="NZ_JAXOTQ010000003.1"/>
</dbReference>
<dbReference type="Gene3D" id="2.80.10.50">
    <property type="match status" value="1"/>
</dbReference>
<feature type="domain" description="Ricin B lectin" evidence="1">
    <location>
        <begin position="5"/>
        <end position="52"/>
    </location>
</feature>
<gene>
    <name evidence="2" type="ORF">U2F25_03105</name>
</gene>
<evidence type="ECO:0000313" key="2">
    <source>
        <dbReference type="EMBL" id="MDZ5488460.1"/>
    </source>
</evidence>
<evidence type="ECO:0000259" key="1">
    <source>
        <dbReference type="Pfam" id="PF14200"/>
    </source>
</evidence>
<dbReference type="Proteomes" id="UP001290101">
    <property type="component" value="Unassembled WGS sequence"/>
</dbReference>
<sequence length="54" mass="5872">MGGDNQKFLPEVYGFGELKLTAKHSGKVLDVKDVNGSNGALIQQWDWWGGANHG</sequence>
<proteinExistence type="predicted"/>
<reference evidence="2 3" key="1">
    <citation type="submission" date="2023-12" db="EMBL/GenBank/DDBJ databases">
        <title>Micromonospora sp. nov., isolated from Atacama Desert.</title>
        <authorList>
            <person name="Carro L."/>
            <person name="Golinska P."/>
            <person name="Klenk H.-P."/>
            <person name="Goodfellow M."/>
        </authorList>
    </citation>
    <scope>NUCLEOTIDE SEQUENCE [LARGE SCALE GENOMIC DNA]</scope>
    <source>
        <strain evidence="2 3">4G53</strain>
    </source>
</reference>
<dbReference type="InterPro" id="IPR000772">
    <property type="entry name" value="Ricin_B_lectin"/>
</dbReference>
<evidence type="ECO:0000313" key="3">
    <source>
        <dbReference type="Proteomes" id="UP001290101"/>
    </source>
</evidence>
<comment type="caution">
    <text evidence="2">The sequence shown here is derived from an EMBL/GenBank/DDBJ whole genome shotgun (WGS) entry which is preliminary data.</text>
</comment>
<organism evidence="2 3">
    <name type="scientific">Micromonospora sicca</name>
    <dbReference type="NCBI Taxonomy" id="2202420"/>
    <lineage>
        <taxon>Bacteria</taxon>
        <taxon>Bacillati</taxon>
        <taxon>Actinomycetota</taxon>
        <taxon>Actinomycetes</taxon>
        <taxon>Micromonosporales</taxon>
        <taxon>Micromonosporaceae</taxon>
        <taxon>Micromonospora</taxon>
    </lineage>
</organism>
<name>A0ABU5J7A0_9ACTN</name>
<protein>
    <submittedName>
        <fullName evidence="2">RICIN domain-containing protein</fullName>
    </submittedName>
</protein>